<dbReference type="GO" id="GO:0015627">
    <property type="term" value="C:type II protein secretion system complex"/>
    <property type="evidence" value="ECO:0007669"/>
    <property type="project" value="InterPro"/>
</dbReference>
<feature type="compositionally biased region" description="Low complexity" evidence="1">
    <location>
        <begin position="71"/>
        <end position="85"/>
    </location>
</feature>
<feature type="domain" description="Type II secretion system protein GspB C-terminal" evidence="3">
    <location>
        <begin position="183"/>
        <end position="241"/>
    </location>
</feature>
<dbReference type="Pfam" id="PF16537">
    <property type="entry name" value="T2SSB"/>
    <property type="match status" value="1"/>
</dbReference>
<keyword evidence="2" id="KW-0812">Transmembrane</keyword>
<evidence type="ECO:0000313" key="5">
    <source>
        <dbReference type="Proteomes" id="UP000286678"/>
    </source>
</evidence>
<gene>
    <name evidence="4" type="ORF">CWE21_04675</name>
</gene>
<evidence type="ECO:0000313" key="4">
    <source>
        <dbReference type="EMBL" id="RUO48664.1"/>
    </source>
</evidence>
<keyword evidence="2" id="KW-1133">Transmembrane helix</keyword>
<accession>A0A432XIR9</accession>
<dbReference type="EMBL" id="PIPT01000003">
    <property type="protein sequence ID" value="RUO48664.1"/>
    <property type="molecule type" value="Genomic_DNA"/>
</dbReference>
<dbReference type="RefSeq" id="WP_126833306.1">
    <property type="nucleotide sequence ID" value="NZ_PIPT01000003.1"/>
</dbReference>
<name>A0A432XIR9_9GAMM</name>
<dbReference type="AlphaFoldDB" id="A0A432XIR9"/>
<evidence type="ECO:0000259" key="3">
    <source>
        <dbReference type="Pfam" id="PF16537"/>
    </source>
</evidence>
<feature type="transmembrane region" description="Helical" evidence="2">
    <location>
        <begin position="37"/>
        <end position="61"/>
    </location>
</feature>
<comment type="caution">
    <text evidence="4">The sequence shown here is derived from an EMBL/GenBank/DDBJ whole genome shotgun (WGS) entry which is preliminary data.</text>
</comment>
<organism evidence="4 5">
    <name type="scientific">Pseudidiomarina aquimaris</name>
    <dbReference type="NCBI Taxonomy" id="641841"/>
    <lineage>
        <taxon>Bacteria</taxon>
        <taxon>Pseudomonadati</taxon>
        <taxon>Pseudomonadota</taxon>
        <taxon>Gammaproteobacteria</taxon>
        <taxon>Alteromonadales</taxon>
        <taxon>Idiomarinaceae</taxon>
        <taxon>Pseudidiomarina</taxon>
    </lineage>
</organism>
<keyword evidence="2" id="KW-0472">Membrane</keyword>
<feature type="region of interest" description="Disordered" evidence="1">
    <location>
        <begin position="70"/>
        <end position="92"/>
    </location>
</feature>
<dbReference type="InterPro" id="IPR032389">
    <property type="entry name" value="GspB_C"/>
</dbReference>
<evidence type="ECO:0000256" key="1">
    <source>
        <dbReference type="SAM" id="MobiDB-lite"/>
    </source>
</evidence>
<dbReference type="OrthoDB" id="5432325at2"/>
<proteinExistence type="predicted"/>
<evidence type="ECO:0000256" key="2">
    <source>
        <dbReference type="SAM" id="Phobius"/>
    </source>
</evidence>
<protein>
    <recommendedName>
        <fullName evidence="3">Type II secretion system protein GspB C-terminal domain-containing protein</fullName>
    </recommendedName>
</protein>
<keyword evidence="5" id="KW-1185">Reference proteome</keyword>
<dbReference type="Proteomes" id="UP000286678">
    <property type="component" value="Unassembled WGS sequence"/>
</dbReference>
<sequence>MSSVLKALRQQQSQLIPAQQPIHLAASTPAATRSRRFWWLALLAALLVALVVGWGGSYWYFMGAATPNGGAQQAAQPMSSQSQRPAPEPSLRIGQAQQVRVVELPSTTDNVVQPQTQPTTSTFQAAPEVARDEAVDLNEVPADLLAAFEEAIAATGANTTSAQATQSVLPRIAELDGALQRRIPAFTYDGHQYSSRASERFVELAGQRLRQGDYWQGIQVLTIAPNHVVLALGNDAFQQPALEDWTTRP</sequence>
<reference evidence="5" key="1">
    <citation type="journal article" date="2018" name="Front. Microbiol.">
        <title>Genome-Based Analysis Reveals the Taxonomy and Diversity of the Family Idiomarinaceae.</title>
        <authorList>
            <person name="Liu Y."/>
            <person name="Lai Q."/>
            <person name="Shao Z."/>
        </authorList>
    </citation>
    <scope>NUCLEOTIDE SEQUENCE [LARGE SCALE GENOMIC DNA]</scope>
    <source>
        <strain evidence="5">SW15</strain>
    </source>
</reference>